<evidence type="ECO:0000313" key="3">
    <source>
        <dbReference type="EMBL" id="TXB63770.1"/>
    </source>
</evidence>
<organism evidence="3 4">
    <name type="scientific">Phaeodactylibacter luteus</name>
    <dbReference type="NCBI Taxonomy" id="1564516"/>
    <lineage>
        <taxon>Bacteria</taxon>
        <taxon>Pseudomonadati</taxon>
        <taxon>Bacteroidota</taxon>
        <taxon>Saprospiria</taxon>
        <taxon>Saprospirales</taxon>
        <taxon>Haliscomenobacteraceae</taxon>
        <taxon>Phaeodactylibacter</taxon>
    </lineage>
</organism>
<dbReference type="Proteomes" id="UP000321580">
    <property type="component" value="Unassembled WGS sequence"/>
</dbReference>
<feature type="coiled-coil region" evidence="1">
    <location>
        <begin position="82"/>
        <end position="126"/>
    </location>
</feature>
<reference evidence="3 4" key="1">
    <citation type="submission" date="2019-08" db="EMBL/GenBank/DDBJ databases">
        <title>Genome of Phaeodactylibacter luteus.</title>
        <authorList>
            <person name="Bowman J.P."/>
        </authorList>
    </citation>
    <scope>NUCLEOTIDE SEQUENCE [LARGE SCALE GENOMIC DNA]</scope>
    <source>
        <strain evidence="3 4">KCTC 42180</strain>
    </source>
</reference>
<dbReference type="EMBL" id="VOOR01000013">
    <property type="protein sequence ID" value="TXB63770.1"/>
    <property type="molecule type" value="Genomic_DNA"/>
</dbReference>
<dbReference type="RefSeq" id="WP_147166946.1">
    <property type="nucleotide sequence ID" value="NZ_VOOR01000013.1"/>
</dbReference>
<accession>A0A5C6RQ34</accession>
<name>A0A5C6RQ34_9BACT</name>
<keyword evidence="1" id="KW-0175">Coiled coil</keyword>
<gene>
    <name evidence="3" type="ORF">FRY97_08090</name>
</gene>
<feature type="signal peptide" evidence="2">
    <location>
        <begin position="1"/>
        <end position="18"/>
    </location>
</feature>
<evidence type="ECO:0000256" key="1">
    <source>
        <dbReference type="SAM" id="Coils"/>
    </source>
</evidence>
<dbReference type="OrthoDB" id="1490278at2"/>
<feature type="chain" id="PRO_5022926911" evidence="2">
    <location>
        <begin position="19"/>
        <end position="378"/>
    </location>
</feature>
<keyword evidence="2" id="KW-0732">Signal</keyword>
<evidence type="ECO:0000313" key="4">
    <source>
        <dbReference type="Proteomes" id="UP000321580"/>
    </source>
</evidence>
<evidence type="ECO:0000256" key="2">
    <source>
        <dbReference type="SAM" id="SignalP"/>
    </source>
</evidence>
<keyword evidence="4" id="KW-1185">Reference proteome</keyword>
<dbReference type="AlphaFoldDB" id="A0A5C6RQ34"/>
<sequence>MKYLLALIALCCTAVSSAQQPTLRYDENGVPIIYNEEGKARDIEGNAVSEQDLAVLVADVQPLPGNIAVTYDDLRKIIDRQLQLAQSANEIASKRLDEARARRITLEEELKRAQAATEDADLLEQIGQRLATAQEIERLAKHEARLAGQEVRRLASLSEGGEIVEEYKRQRADSRQAAREFSGLDIVSAQSYESVLLDDDYQPFSHTREVIQNPQPGCHAEYDGLNPNGKFQRILEKETLFDHTDESMRPFLDGKEFMTCKAGLTQVGGYRYVSVVYHFSVANAARIYGEIRKGSALTITTLAGQYVRLPAGKTARGELNTETQEVVYEVYYAIDQGQLNLLKKDEIDRVIVSWSSGHEEYEAYHPGFFIQQIPCLLE</sequence>
<proteinExistence type="predicted"/>
<comment type="caution">
    <text evidence="3">The sequence shown here is derived from an EMBL/GenBank/DDBJ whole genome shotgun (WGS) entry which is preliminary data.</text>
</comment>
<protein>
    <submittedName>
        <fullName evidence="3">Uncharacterized protein</fullName>
    </submittedName>
</protein>